<proteinExistence type="predicted"/>
<dbReference type="Proteomes" id="UP000475666">
    <property type="component" value="Unassembled WGS sequence"/>
</dbReference>
<evidence type="ECO:0000256" key="1">
    <source>
        <dbReference type="SAM" id="MobiDB-lite"/>
    </source>
</evidence>
<feature type="non-terminal residue" evidence="2">
    <location>
        <position position="1"/>
    </location>
</feature>
<dbReference type="AlphaFoldDB" id="A0A6G3TI37"/>
<accession>A0A6G3TI37</accession>
<organism evidence="2 3">
    <name type="scientific">Streptomyces rubrogriseus</name>
    <dbReference type="NCBI Taxonomy" id="194673"/>
    <lineage>
        <taxon>Bacteria</taxon>
        <taxon>Bacillati</taxon>
        <taxon>Actinomycetota</taxon>
        <taxon>Actinomycetes</taxon>
        <taxon>Kitasatosporales</taxon>
        <taxon>Streptomycetaceae</taxon>
        <taxon>Streptomyces</taxon>
        <taxon>Streptomyces violaceoruber group</taxon>
    </lineage>
</organism>
<comment type="caution">
    <text evidence="2">The sequence shown here is derived from an EMBL/GenBank/DDBJ whole genome shotgun (WGS) entry which is preliminary data.</text>
</comment>
<reference evidence="2 3" key="1">
    <citation type="submission" date="2020-01" db="EMBL/GenBank/DDBJ databases">
        <title>Insect and environment-associated Actinomycetes.</title>
        <authorList>
            <person name="Currrie C."/>
            <person name="Chevrette M."/>
            <person name="Carlson C."/>
            <person name="Stubbendieck R."/>
            <person name="Wendt-Pienkowski E."/>
        </authorList>
    </citation>
    <scope>NUCLEOTIDE SEQUENCE [LARGE SCALE GENOMIC DNA]</scope>
    <source>
        <strain evidence="2 3">SID7739</strain>
    </source>
</reference>
<evidence type="ECO:0000313" key="2">
    <source>
        <dbReference type="EMBL" id="NEC36377.1"/>
    </source>
</evidence>
<name>A0A6G3TI37_9ACTN</name>
<dbReference type="EMBL" id="JAAGMQ010000743">
    <property type="protein sequence ID" value="NEC36377.1"/>
    <property type="molecule type" value="Genomic_DNA"/>
</dbReference>
<gene>
    <name evidence="2" type="ORF">G3I66_24830</name>
</gene>
<evidence type="ECO:0000313" key="3">
    <source>
        <dbReference type="Proteomes" id="UP000475666"/>
    </source>
</evidence>
<feature type="compositionally biased region" description="Basic and acidic residues" evidence="1">
    <location>
        <begin position="43"/>
        <end position="55"/>
    </location>
</feature>
<feature type="region of interest" description="Disordered" evidence="1">
    <location>
        <begin position="20"/>
        <end position="55"/>
    </location>
</feature>
<protein>
    <submittedName>
        <fullName evidence="2">Uncharacterized protein</fullName>
    </submittedName>
</protein>
<sequence>RHTAAAVAALYDDLLYGDLPDGVRPPPAAHTADGTGDSAGEGAGDRFGDIGDIGDRPAAVRRPAVVPIECRESTYP</sequence>